<evidence type="ECO:0000313" key="9">
    <source>
        <dbReference type="EMBL" id="QEG41681.1"/>
    </source>
</evidence>
<reference evidence="9 10" key="1">
    <citation type="submission" date="2019-08" db="EMBL/GenBank/DDBJ databases">
        <title>Deep-cultivation of Planctomycetes and their phenomic and genomic characterization uncovers novel biology.</title>
        <authorList>
            <person name="Wiegand S."/>
            <person name="Jogler M."/>
            <person name="Boedeker C."/>
            <person name="Pinto D."/>
            <person name="Vollmers J."/>
            <person name="Rivas-Marin E."/>
            <person name="Kohn T."/>
            <person name="Peeters S.H."/>
            <person name="Heuer A."/>
            <person name="Rast P."/>
            <person name="Oberbeckmann S."/>
            <person name="Bunk B."/>
            <person name="Jeske O."/>
            <person name="Meyerdierks A."/>
            <person name="Storesund J.E."/>
            <person name="Kallscheuer N."/>
            <person name="Luecker S."/>
            <person name="Lage O.M."/>
            <person name="Pohl T."/>
            <person name="Merkel B.J."/>
            <person name="Hornburger P."/>
            <person name="Mueller R.-W."/>
            <person name="Bruemmer F."/>
            <person name="Labrenz M."/>
            <person name="Spormann A.M."/>
            <person name="Op den Camp H."/>
            <person name="Overmann J."/>
            <person name="Amann R."/>
            <person name="Jetten M.S.M."/>
            <person name="Mascher T."/>
            <person name="Medema M.H."/>
            <person name="Devos D.P."/>
            <person name="Kaster A.-K."/>
            <person name="Ovreas L."/>
            <person name="Rohde M."/>
            <person name="Galperin M.Y."/>
            <person name="Jogler C."/>
        </authorList>
    </citation>
    <scope>NUCLEOTIDE SEQUENCE [LARGE SCALE GENOMIC DNA]</scope>
    <source>
        <strain evidence="9 10">UC8</strain>
    </source>
</reference>
<evidence type="ECO:0000256" key="3">
    <source>
        <dbReference type="ARBA" id="ARBA00022777"/>
    </source>
</evidence>
<dbReference type="PROSITE" id="PS00108">
    <property type="entry name" value="PROTEIN_KINASE_ST"/>
    <property type="match status" value="1"/>
</dbReference>
<evidence type="ECO:0000259" key="8">
    <source>
        <dbReference type="PROSITE" id="PS50011"/>
    </source>
</evidence>
<dbReference type="PANTHER" id="PTHR43289:SF6">
    <property type="entry name" value="SERINE_THREONINE-PROTEIN KINASE NEKL-3"/>
    <property type="match status" value="1"/>
</dbReference>
<evidence type="ECO:0000313" key="10">
    <source>
        <dbReference type="Proteomes" id="UP000325286"/>
    </source>
</evidence>
<dbReference type="RefSeq" id="WP_084426909.1">
    <property type="nucleotide sequence ID" value="NZ_CP042914.1"/>
</dbReference>
<evidence type="ECO:0000256" key="1">
    <source>
        <dbReference type="ARBA" id="ARBA00022679"/>
    </source>
</evidence>
<dbReference type="Pfam" id="PF00069">
    <property type="entry name" value="Pkinase"/>
    <property type="match status" value="1"/>
</dbReference>
<evidence type="ECO:0000256" key="6">
    <source>
        <dbReference type="SAM" id="MobiDB-lite"/>
    </source>
</evidence>
<dbReference type="InterPro" id="IPR011009">
    <property type="entry name" value="Kinase-like_dom_sf"/>
</dbReference>
<keyword evidence="7" id="KW-1133">Transmembrane helix</keyword>
<sequence length="574" mass="63059">MPTPTPSHHRGCDPNALRRYLAGGCAVAEERSIEQHLTDCLSCRRAMEHQAAEPEFWHAAAKQLDTRRDWTGDTHRPPHVPPQTLLAARPELEDYLRSWLVTGEASGWLGEIENYQVQDVVGIGGMGLVLSARDPALQRDVAIKTLRPELAANQRAQQRFTREAQLAASLHHPNVVSIFHVGRWRGVEYMVMPLVEQGSLRDYCASRSLTLDQIILLGRQVAAGLAAAHGQGMIHRDIKPSNILLLGGLAEVVVADFGLARVVGGETMTLSGEVHGTPQFMSPEQARGTTLDSRSDLFSLGSLLFWMATGRSPFEADNHFATLAKIQRVEYPAASTLNADLPLWFDRLIAGLLVAEPDARRFDACCLERLFSQLAEHLQQPANVPLPAELTLPLASPSRLRKRIVASLAGLALAVALVYLLITPWLRTSAEPPQVAQPSAPLATALSADAQPVSEQQQQTETPAMADSSATLLREGPLDALDRVNLVADLKADQRVRYWLLRLAALPAREIPPEALPLVVQLSRRGTDTQRELAEAVLRKNPFEVLPPQEVTEVNQELETSEILDDENPFIPID</sequence>
<dbReference type="PANTHER" id="PTHR43289">
    <property type="entry name" value="MITOGEN-ACTIVATED PROTEIN KINASE KINASE KINASE 20-RELATED"/>
    <property type="match status" value="1"/>
</dbReference>
<evidence type="ECO:0000256" key="2">
    <source>
        <dbReference type="ARBA" id="ARBA00022741"/>
    </source>
</evidence>
<dbReference type="OrthoDB" id="6111975at2"/>
<dbReference type="CDD" id="cd14014">
    <property type="entry name" value="STKc_PknB_like"/>
    <property type="match status" value="1"/>
</dbReference>
<dbReference type="Proteomes" id="UP000325286">
    <property type="component" value="Chromosome"/>
</dbReference>
<dbReference type="AlphaFoldDB" id="A0A5B9R5B2"/>
<evidence type="ECO:0000256" key="5">
    <source>
        <dbReference type="PROSITE-ProRule" id="PRU10141"/>
    </source>
</evidence>
<name>A0A5B9R5B2_9BACT</name>
<feature type="domain" description="Protein kinase" evidence="8">
    <location>
        <begin position="115"/>
        <end position="372"/>
    </location>
</feature>
<dbReference type="InterPro" id="IPR008271">
    <property type="entry name" value="Ser/Thr_kinase_AS"/>
</dbReference>
<feature type="binding site" evidence="5">
    <location>
        <position position="144"/>
    </location>
    <ligand>
        <name>ATP</name>
        <dbReference type="ChEBI" id="CHEBI:30616"/>
    </ligand>
</feature>
<dbReference type="PROSITE" id="PS00107">
    <property type="entry name" value="PROTEIN_KINASE_ATP"/>
    <property type="match status" value="1"/>
</dbReference>
<evidence type="ECO:0000256" key="4">
    <source>
        <dbReference type="ARBA" id="ARBA00022840"/>
    </source>
</evidence>
<dbReference type="EMBL" id="CP042914">
    <property type="protein sequence ID" value="QEG41681.1"/>
    <property type="molecule type" value="Genomic_DNA"/>
</dbReference>
<feature type="region of interest" description="Disordered" evidence="6">
    <location>
        <begin position="447"/>
        <end position="468"/>
    </location>
</feature>
<keyword evidence="7" id="KW-0812">Transmembrane</keyword>
<dbReference type="InterPro" id="IPR017441">
    <property type="entry name" value="Protein_kinase_ATP_BS"/>
</dbReference>
<dbReference type="SUPFAM" id="SSF56112">
    <property type="entry name" value="Protein kinase-like (PK-like)"/>
    <property type="match status" value="1"/>
</dbReference>
<accession>A0A5B9R5B2</accession>
<dbReference type="SMART" id="SM00220">
    <property type="entry name" value="S_TKc"/>
    <property type="match status" value="1"/>
</dbReference>
<dbReference type="InterPro" id="IPR000719">
    <property type="entry name" value="Prot_kinase_dom"/>
</dbReference>
<proteinExistence type="predicted"/>
<dbReference type="PROSITE" id="PS50011">
    <property type="entry name" value="PROTEIN_KINASE_DOM"/>
    <property type="match status" value="1"/>
</dbReference>
<dbReference type="KEGG" id="rul:UC8_37070"/>
<dbReference type="Gene3D" id="3.30.200.20">
    <property type="entry name" value="Phosphorylase Kinase, domain 1"/>
    <property type="match status" value="1"/>
</dbReference>
<dbReference type="EC" id="2.7.11.1" evidence="9"/>
<feature type="transmembrane region" description="Helical" evidence="7">
    <location>
        <begin position="404"/>
        <end position="426"/>
    </location>
</feature>
<keyword evidence="7" id="KW-0472">Membrane</keyword>
<keyword evidence="4 5" id="KW-0067">ATP-binding</keyword>
<evidence type="ECO:0000256" key="7">
    <source>
        <dbReference type="SAM" id="Phobius"/>
    </source>
</evidence>
<keyword evidence="2 5" id="KW-0547">Nucleotide-binding</keyword>
<organism evidence="9 10">
    <name type="scientific">Roseimaritima ulvae</name>
    <dbReference type="NCBI Taxonomy" id="980254"/>
    <lineage>
        <taxon>Bacteria</taxon>
        <taxon>Pseudomonadati</taxon>
        <taxon>Planctomycetota</taxon>
        <taxon>Planctomycetia</taxon>
        <taxon>Pirellulales</taxon>
        <taxon>Pirellulaceae</taxon>
        <taxon>Roseimaritima</taxon>
    </lineage>
</organism>
<keyword evidence="3 9" id="KW-0418">Kinase</keyword>
<dbReference type="Gene3D" id="1.10.510.10">
    <property type="entry name" value="Transferase(Phosphotransferase) domain 1"/>
    <property type="match status" value="1"/>
</dbReference>
<feature type="compositionally biased region" description="Polar residues" evidence="6">
    <location>
        <begin position="453"/>
        <end position="462"/>
    </location>
</feature>
<keyword evidence="1 9" id="KW-0808">Transferase</keyword>
<keyword evidence="10" id="KW-1185">Reference proteome</keyword>
<protein>
    <submittedName>
        <fullName evidence="9">Serine/threonine-protein kinase PrkC</fullName>
        <ecNumber evidence="9">2.7.11.1</ecNumber>
    </submittedName>
</protein>
<gene>
    <name evidence="9" type="primary">prkC_20</name>
    <name evidence="9" type="ORF">UC8_37070</name>
</gene>
<dbReference type="GO" id="GO:0004674">
    <property type="term" value="F:protein serine/threonine kinase activity"/>
    <property type="evidence" value="ECO:0007669"/>
    <property type="project" value="UniProtKB-EC"/>
</dbReference>
<dbReference type="GO" id="GO:0005524">
    <property type="term" value="F:ATP binding"/>
    <property type="evidence" value="ECO:0007669"/>
    <property type="project" value="UniProtKB-UniRule"/>
</dbReference>